<dbReference type="InterPro" id="IPR017945">
    <property type="entry name" value="DHBP_synth_RibB-like_a/b_dom"/>
</dbReference>
<dbReference type="Gene3D" id="3.90.870.10">
    <property type="entry name" value="DHBP synthase"/>
    <property type="match status" value="1"/>
</dbReference>
<dbReference type="InterPro" id="IPR010923">
    <property type="entry name" value="T(6)A37_SUA5"/>
</dbReference>
<dbReference type="GO" id="GO:0003725">
    <property type="term" value="F:double-stranded RNA binding"/>
    <property type="evidence" value="ECO:0007669"/>
    <property type="project" value="UniProtKB-UniRule"/>
</dbReference>
<dbReference type="GO" id="GO:0000049">
    <property type="term" value="F:tRNA binding"/>
    <property type="evidence" value="ECO:0007669"/>
    <property type="project" value="TreeGrafter"/>
</dbReference>
<evidence type="ECO:0000256" key="10">
    <source>
        <dbReference type="ARBA" id="ARBA00022840"/>
    </source>
</evidence>
<evidence type="ECO:0000313" key="16">
    <source>
        <dbReference type="EMBL" id="SHF06053.1"/>
    </source>
</evidence>
<feature type="binding site" evidence="14">
    <location>
        <position position="221"/>
    </location>
    <ligand>
        <name>L-threonine</name>
        <dbReference type="ChEBI" id="CHEBI:57926"/>
    </ligand>
</feature>
<keyword evidence="5 13" id="KW-0963">Cytoplasm</keyword>
<evidence type="ECO:0000313" key="17">
    <source>
        <dbReference type="Proteomes" id="UP000184196"/>
    </source>
</evidence>
<accession>A0A1M4YK65</accession>
<dbReference type="PROSITE" id="PS51163">
    <property type="entry name" value="YRDC"/>
    <property type="match status" value="1"/>
</dbReference>
<dbReference type="GO" id="GO:0005524">
    <property type="term" value="F:ATP binding"/>
    <property type="evidence" value="ECO:0007669"/>
    <property type="project" value="UniProtKB-UniRule"/>
</dbReference>
<feature type="binding site" evidence="14">
    <location>
        <position position="102"/>
    </location>
    <ligand>
        <name>ATP</name>
        <dbReference type="ChEBI" id="CHEBI:30616"/>
    </ligand>
</feature>
<feature type="binding site" evidence="14">
    <location>
        <position position="157"/>
    </location>
    <ligand>
        <name>ATP</name>
        <dbReference type="ChEBI" id="CHEBI:30616"/>
    </ligand>
</feature>
<feature type="binding site" evidence="14">
    <location>
        <position position="98"/>
    </location>
    <ligand>
        <name>ATP</name>
        <dbReference type="ChEBI" id="CHEBI:30616"/>
    </ligand>
</feature>
<evidence type="ECO:0000256" key="6">
    <source>
        <dbReference type="ARBA" id="ARBA00022679"/>
    </source>
</evidence>
<dbReference type="InterPro" id="IPR038385">
    <property type="entry name" value="Sua5/YwlC_C"/>
</dbReference>
<dbReference type="AlphaFoldDB" id="A0A1M4YK65"/>
<organism evidence="16 17">
    <name type="scientific">Desulfofundulus australicus DSM 11792</name>
    <dbReference type="NCBI Taxonomy" id="1121425"/>
    <lineage>
        <taxon>Bacteria</taxon>
        <taxon>Bacillati</taxon>
        <taxon>Bacillota</taxon>
        <taxon>Clostridia</taxon>
        <taxon>Eubacteriales</taxon>
        <taxon>Peptococcaceae</taxon>
        <taxon>Desulfofundulus</taxon>
    </lineage>
</organism>
<feature type="binding site" evidence="14">
    <location>
        <position position="161"/>
    </location>
    <ligand>
        <name>L-threonine</name>
        <dbReference type="ChEBI" id="CHEBI:57926"/>
    </ligand>
</feature>
<evidence type="ECO:0000256" key="12">
    <source>
        <dbReference type="ARBA" id="ARBA00048366"/>
    </source>
</evidence>
<evidence type="ECO:0000256" key="9">
    <source>
        <dbReference type="ARBA" id="ARBA00022741"/>
    </source>
</evidence>
<evidence type="ECO:0000256" key="1">
    <source>
        <dbReference type="ARBA" id="ARBA00004496"/>
    </source>
</evidence>
<comment type="subcellular location">
    <subcellularLocation>
        <location evidence="1 13">Cytoplasm</location>
    </subcellularLocation>
</comment>
<comment type="function">
    <text evidence="13">Required for the formation of a threonylcarbamoyl group on adenosine at position 37 (t(6)A37) in tRNAs that read codons beginning with adenine.</text>
</comment>
<evidence type="ECO:0000256" key="11">
    <source>
        <dbReference type="ARBA" id="ARBA00029774"/>
    </source>
</evidence>
<dbReference type="InterPro" id="IPR005145">
    <property type="entry name" value="Sua5_C"/>
</dbReference>
<dbReference type="PANTHER" id="PTHR17490">
    <property type="entry name" value="SUA5"/>
    <property type="match status" value="1"/>
</dbReference>
<dbReference type="NCBIfam" id="TIGR00057">
    <property type="entry name" value="L-threonylcarbamoyladenylate synthase"/>
    <property type="match status" value="1"/>
</dbReference>
<feature type="binding site" evidence="14">
    <location>
        <position position="191"/>
    </location>
    <ligand>
        <name>ATP</name>
        <dbReference type="ChEBI" id="CHEBI:30616"/>
    </ligand>
</feature>
<feature type="domain" description="YrdC-like" evidence="15">
    <location>
        <begin position="53"/>
        <end position="239"/>
    </location>
</feature>
<feature type="binding site" evidence="14">
    <location>
        <position position="107"/>
    </location>
    <ligand>
        <name>L-threonine</name>
        <dbReference type="ChEBI" id="CHEBI:57926"/>
    </ligand>
</feature>
<dbReference type="PIRSF" id="PIRSF004930">
    <property type="entry name" value="Tln_factor_SUA5"/>
    <property type="match status" value="1"/>
</dbReference>
<dbReference type="GO" id="GO:0061710">
    <property type="term" value="F:L-threonylcarbamoyladenylate synthase"/>
    <property type="evidence" value="ECO:0007669"/>
    <property type="project" value="UniProtKB-EC"/>
</dbReference>
<feature type="binding site" evidence="14">
    <location>
        <position position="235"/>
    </location>
    <ligand>
        <name>ATP</name>
        <dbReference type="ChEBI" id="CHEBI:30616"/>
    </ligand>
</feature>
<evidence type="ECO:0000256" key="4">
    <source>
        <dbReference type="ARBA" id="ARBA00015492"/>
    </source>
</evidence>
<dbReference type="PANTHER" id="PTHR17490:SF16">
    <property type="entry name" value="THREONYLCARBAMOYL-AMP SYNTHASE"/>
    <property type="match status" value="1"/>
</dbReference>
<dbReference type="EC" id="2.7.7.87" evidence="3 13"/>
<dbReference type="Pfam" id="PF01300">
    <property type="entry name" value="Sua5_yciO_yrdC"/>
    <property type="match status" value="1"/>
</dbReference>
<comment type="similarity">
    <text evidence="2 13">Belongs to the SUA5 family.</text>
</comment>
<evidence type="ECO:0000256" key="5">
    <source>
        <dbReference type="ARBA" id="ARBA00022490"/>
    </source>
</evidence>
<dbReference type="Pfam" id="PF03481">
    <property type="entry name" value="Sua5_C"/>
    <property type="match status" value="1"/>
</dbReference>
<evidence type="ECO:0000256" key="3">
    <source>
        <dbReference type="ARBA" id="ARBA00012584"/>
    </source>
</evidence>
<evidence type="ECO:0000256" key="13">
    <source>
        <dbReference type="PIRNR" id="PIRNR004930"/>
    </source>
</evidence>
<keyword evidence="9 13" id="KW-0547">Nucleotide-binding</keyword>
<name>A0A1M4YK65_9FIRM</name>
<protein>
    <recommendedName>
        <fullName evidence="4 13">Threonylcarbamoyl-AMP synthase</fullName>
        <shortName evidence="13">TC-AMP synthase</shortName>
        <ecNumber evidence="3 13">2.7.7.87</ecNumber>
    </recommendedName>
    <alternativeName>
        <fullName evidence="11 13">L-threonylcarbamoyladenylate synthase</fullName>
    </alternativeName>
</protein>
<feature type="binding site" evidence="14">
    <location>
        <position position="275"/>
    </location>
    <ligand>
        <name>ATP</name>
        <dbReference type="ChEBI" id="CHEBI:30616"/>
    </ligand>
</feature>
<evidence type="ECO:0000256" key="2">
    <source>
        <dbReference type="ARBA" id="ARBA00007663"/>
    </source>
</evidence>
<feature type="binding site" evidence="14">
    <location>
        <position position="181"/>
    </location>
    <ligand>
        <name>L-threonine</name>
        <dbReference type="ChEBI" id="CHEBI:57926"/>
    </ligand>
</feature>
<dbReference type="EMBL" id="FQUW01000014">
    <property type="protein sequence ID" value="SHF06053.1"/>
    <property type="molecule type" value="Genomic_DNA"/>
</dbReference>
<feature type="binding site" evidence="14">
    <location>
        <position position="183"/>
    </location>
    <ligand>
        <name>ATP</name>
        <dbReference type="ChEBI" id="CHEBI:30616"/>
    </ligand>
</feature>
<keyword evidence="10 13" id="KW-0067">ATP-binding</keyword>
<gene>
    <name evidence="16" type="ORF">SAMN02745218_01356</name>
</gene>
<dbReference type="Gene3D" id="3.40.50.11030">
    <property type="entry name" value="Threonylcarbamoyl-AMP synthase, C-terminal domain"/>
    <property type="match status" value="1"/>
</dbReference>
<evidence type="ECO:0000259" key="15">
    <source>
        <dbReference type="PROSITE" id="PS51163"/>
    </source>
</evidence>
<dbReference type="GO" id="GO:0008033">
    <property type="term" value="P:tRNA processing"/>
    <property type="evidence" value="ECO:0007669"/>
    <property type="project" value="UniProtKB-KW"/>
</dbReference>
<reference evidence="17" key="1">
    <citation type="submission" date="2016-11" db="EMBL/GenBank/DDBJ databases">
        <authorList>
            <person name="Varghese N."/>
            <person name="Submissions S."/>
        </authorList>
    </citation>
    <scope>NUCLEOTIDE SEQUENCE [LARGE SCALE GENOMIC DNA]</scope>
    <source>
        <strain evidence="17">DSM 11792</strain>
    </source>
</reference>
<dbReference type="FunFam" id="3.90.870.10:FF:000008">
    <property type="entry name" value="Threonylcarbamoyl-AMP synthase"/>
    <property type="match status" value="1"/>
</dbReference>
<evidence type="ECO:0000256" key="8">
    <source>
        <dbReference type="ARBA" id="ARBA00022695"/>
    </source>
</evidence>
<dbReference type="InterPro" id="IPR050156">
    <property type="entry name" value="TC-AMP_synthase_SUA5"/>
</dbReference>
<evidence type="ECO:0000256" key="14">
    <source>
        <dbReference type="PIRSR" id="PIRSR004930-1"/>
    </source>
</evidence>
<dbReference type="InterPro" id="IPR006070">
    <property type="entry name" value="Sua5-like_dom"/>
</dbReference>
<feature type="binding site" evidence="14">
    <location>
        <position position="75"/>
    </location>
    <ligand>
        <name>L-threonine</name>
        <dbReference type="ChEBI" id="CHEBI:57926"/>
    </ligand>
</feature>
<dbReference type="GO" id="GO:0006450">
    <property type="term" value="P:regulation of translational fidelity"/>
    <property type="evidence" value="ECO:0007669"/>
    <property type="project" value="TreeGrafter"/>
</dbReference>
<keyword evidence="7 13" id="KW-0819">tRNA processing</keyword>
<dbReference type="Proteomes" id="UP000184196">
    <property type="component" value="Unassembled WGS sequence"/>
</dbReference>
<keyword evidence="6 13" id="KW-0808">Transferase</keyword>
<evidence type="ECO:0000256" key="7">
    <source>
        <dbReference type="ARBA" id="ARBA00022694"/>
    </source>
</evidence>
<sequence length="386" mass="40891">MPACHGVLSGNIFKRYFVVYFLCHGGMYIFLDEGVGMELRTAYWQVDPVEPRSEIIDRAGMILRRGGLVAFPTETVYGLGASALDGRAVRRIFEVKGRPPDNPLIVHVAGREMLRPLVRSWPATAEKLMAAFWPGPLTLVLPAAPGVPREVTAGLDTVGIRMPAHPVALALIASAGIPVAAPSANLSGRPSPTTAGHVLQDLNGRIDAILDAGPAGVGVESTVLDLVADVPVILRPGGITPEELEKVIGKVKVDPGADGGDVSRPRSPGMKYRHYAPRVPLVLVEGEPERVAARLKELADNYRALGRRVGILATAETAGKLNGGQVVVAGSRQNPAAIASRLFAALRQLEGRGVDVILAEGIEPRGLGLAVMNRLRRAAGGHIERV</sequence>
<proteinExistence type="inferred from homology"/>
<comment type="catalytic activity">
    <reaction evidence="12 13">
        <text>L-threonine + hydrogencarbonate + ATP = L-threonylcarbamoyladenylate + diphosphate + H2O</text>
        <dbReference type="Rhea" id="RHEA:36407"/>
        <dbReference type="ChEBI" id="CHEBI:15377"/>
        <dbReference type="ChEBI" id="CHEBI:17544"/>
        <dbReference type="ChEBI" id="CHEBI:30616"/>
        <dbReference type="ChEBI" id="CHEBI:33019"/>
        <dbReference type="ChEBI" id="CHEBI:57926"/>
        <dbReference type="ChEBI" id="CHEBI:73682"/>
        <dbReference type="EC" id="2.7.7.87"/>
    </reaction>
</comment>
<dbReference type="GO" id="GO:0005737">
    <property type="term" value="C:cytoplasm"/>
    <property type="evidence" value="ECO:0007669"/>
    <property type="project" value="UniProtKB-SubCell"/>
</dbReference>
<keyword evidence="17" id="KW-1185">Reference proteome</keyword>
<dbReference type="SUPFAM" id="SSF55821">
    <property type="entry name" value="YrdC/RibB"/>
    <property type="match status" value="1"/>
</dbReference>
<keyword evidence="8 13" id="KW-0548">Nucleotidyltransferase</keyword>